<dbReference type="GO" id="GO:0005737">
    <property type="term" value="C:cytoplasm"/>
    <property type="evidence" value="ECO:0007669"/>
    <property type="project" value="UniProtKB-SubCell"/>
</dbReference>
<dbReference type="Pfam" id="PF13176">
    <property type="entry name" value="TPR_7"/>
    <property type="match status" value="1"/>
</dbReference>
<dbReference type="EMBL" id="CH991543">
    <property type="protein sequence ID" value="EDQ92477.1"/>
    <property type="molecule type" value="Genomic_DNA"/>
</dbReference>
<keyword evidence="8" id="KW-1185">Reference proteome</keyword>
<keyword evidence="4" id="KW-0802">TPR repeat</keyword>
<feature type="region of interest" description="Disordered" evidence="6">
    <location>
        <begin position="114"/>
        <end position="141"/>
    </location>
</feature>
<dbReference type="SUPFAM" id="SSF48452">
    <property type="entry name" value="TPR-like"/>
    <property type="match status" value="2"/>
</dbReference>
<dbReference type="PANTHER" id="PTHR46630">
    <property type="entry name" value="TETRATRICOPEPTIDE REPEAT PROTEIN 29"/>
    <property type="match status" value="1"/>
</dbReference>
<name>A9UPT5_MONBE</name>
<dbReference type="InParanoid" id="A9UPT5"/>
<dbReference type="Gene3D" id="1.25.40.10">
    <property type="entry name" value="Tetratricopeptide repeat domain"/>
    <property type="match status" value="2"/>
</dbReference>
<organism evidence="7 8">
    <name type="scientific">Monosiga brevicollis</name>
    <name type="common">Choanoflagellate</name>
    <dbReference type="NCBI Taxonomy" id="81824"/>
    <lineage>
        <taxon>Eukaryota</taxon>
        <taxon>Choanoflagellata</taxon>
        <taxon>Craspedida</taxon>
        <taxon>Salpingoecidae</taxon>
        <taxon>Monosiga</taxon>
    </lineage>
</organism>
<evidence type="ECO:0000256" key="1">
    <source>
        <dbReference type="ARBA" id="ARBA00004496"/>
    </source>
</evidence>
<dbReference type="GeneID" id="5888041"/>
<keyword evidence="2" id="KW-0963">Cytoplasm</keyword>
<dbReference type="InterPro" id="IPR051476">
    <property type="entry name" value="Bac_ResReg_Asp_Phosphatase"/>
</dbReference>
<dbReference type="PANTHER" id="PTHR46630:SF1">
    <property type="entry name" value="TETRATRICOPEPTIDE REPEAT PROTEIN 29"/>
    <property type="match status" value="1"/>
</dbReference>
<evidence type="ECO:0000313" key="8">
    <source>
        <dbReference type="Proteomes" id="UP000001357"/>
    </source>
</evidence>
<dbReference type="OMA" id="LICAAYG"/>
<dbReference type="AlphaFoldDB" id="A9UPT5"/>
<evidence type="ECO:0000256" key="5">
    <source>
        <dbReference type="ARBA" id="ARBA00040665"/>
    </source>
</evidence>
<evidence type="ECO:0000256" key="3">
    <source>
        <dbReference type="ARBA" id="ARBA00022737"/>
    </source>
</evidence>
<keyword evidence="3" id="KW-0677">Repeat</keyword>
<feature type="compositionally biased region" description="Low complexity" evidence="6">
    <location>
        <begin position="123"/>
        <end position="141"/>
    </location>
</feature>
<protein>
    <recommendedName>
        <fullName evidence="5">Tetratricopeptide repeat protein 29</fullName>
    </recommendedName>
</protein>
<evidence type="ECO:0000256" key="2">
    <source>
        <dbReference type="ARBA" id="ARBA00022490"/>
    </source>
</evidence>
<accession>A9UPT5</accession>
<dbReference type="KEGG" id="mbr:MONBRDRAFT_5067"/>
<evidence type="ECO:0000256" key="4">
    <source>
        <dbReference type="ARBA" id="ARBA00022803"/>
    </source>
</evidence>
<gene>
    <name evidence="7" type="ORF">MONBRDRAFT_5067</name>
</gene>
<evidence type="ECO:0000313" key="7">
    <source>
        <dbReference type="EMBL" id="EDQ92477.1"/>
    </source>
</evidence>
<dbReference type="InterPro" id="IPR011990">
    <property type="entry name" value="TPR-like_helical_dom_sf"/>
</dbReference>
<dbReference type="Proteomes" id="UP000001357">
    <property type="component" value="Unassembled WGS sequence"/>
</dbReference>
<evidence type="ECO:0000256" key="6">
    <source>
        <dbReference type="SAM" id="MobiDB-lite"/>
    </source>
</evidence>
<dbReference type="RefSeq" id="XP_001742239.1">
    <property type="nucleotide sequence ID" value="XM_001742187.1"/>
</dbReference>
<comment type="subcellular location">
    <subcellularLocation>
        <location evidence="1">Cytoplasm</location>
    </subcellularLocation>
</comment>
<sequence>MSQPLEANVFAADIGCQTTAQGNWREAVQLLEQAAEAASEHGNTEAEFKACQAIANFLKKQGRLHQVLTVAQRQLELAEQSKQPTLIARLHNTIGGIYYDLATGRDRSESPILQSAKLHDSTSDPPATTTTPTPTPEESASAVVRHLGSAVEHFEHALALGRALHDRSINLKAYRGLGHVCLVRDQRDAAMEYLELYRKTAKGIGQPKEQARACGIMADQLALWHAEGYSAYLGGDKDVFNQQIRLREEQAACALDAKQPVWRLTATFALAQLNETSGSYTEYYGERRARELYADCLKQGREIPLSELGEEGAAIMKEAAAKLEYLNSSSCTLQ</sequence>
<reference evidence="7 8" key="1">
    <citation type="journal article" date="2008" name="Nature">
        <title>The genome of the choanoflagellate Monosiga brevicollis and the origin of metazoans.</title>
        <authorList>
            <consortium name="JGI Sequencing"/>
            <person name="King N."/>
            <person name="Westbrook M.J."/>
            <person name="Young S.L."/>
            <person name="Kuo A."/>
            <person name="Abedin M."/>
            <person name="Chapman J."/>
            <person name="Fairclough S."/>
            <person name="Hellsten U."/>
            <person name="Isogai Y."/>
            <person name="Letunic I."/>
            <person name="Marr M."/>
            <person name="Pincus D."/>
            <person name="Putnam N."/>
            <person name="Rokas A."/>
            <person name="Wright K.J."/>
            <person name="Zuzow R."/>
            <person name="Dirks W."/>
            <person name="Good M."/>
            <person name="Goodstein D."/>
            <person name="Lemons D."/>
            <person name="Li W."/>
            <person name="Lyons J.B."/>
            <person name="Morris A."/>
            <person name="Nichols S."/>
            <person name="Richter D.J."/>
            <person name="Salamov A."/>
            <person name="Bork P."/>
            <person name="Lim W.A."/>
            <person name="Manning G."/>
            <person name="Miller W.T."/>
            <person name="McGinnis W."/>
            <person name="Shapiro H."/>
            <person name="Tjian R."/>
            <person name="Grigoriev I.V."/>
            <person name="Rokhsar D."/>
        </authorList>
    </citation>
    <scope>NUCLEOTIDE SEQUENCE [LARGE SCALE GENOMIC DNA]</scope>
    <source>
        <strain evidence="8">MX1 / ATCC 50154</strain>
    </source>
</reference>
<dbReference type="InterPro" id="IPR019734">
    <property type="entry name" value="TPR_rpt"/>
</dbReference>
<proteinExistence type="predicted"/>